<evidence type="ECO:0000313" key="9">
    <source>
        <dbReference type="EMBL" id="KAK4793802.1"/>
    </source>
</evidence>
<evidence type="ECO:0000256" key="6">
    <source>
        <dbReference type="ARBA" id="ARBA00023295"/>
    </source>
</evidence>
<evidence type="ECO:0000256" key="2">
    <source>
        <dbReference type="ARBA" id="ARBA00008834"/>
    </source>
</evidence>
<organism evidence="9 10">
    <name type="scientific">Trapa natans</name>
    <name type="common">Water chestnut</name>
    <dbReference type="NCBI Taxonomy" id="22666"/>
    <lineage>
        <taxon>Eukaryota</taxon>
        <taxon>Viridiplantae</taxon>
        <taxon>Streptophyta</taxon>
        <taxon>Embryophyta</taxon>
        <taxon>Tracheophyta</taxon>
        <taxon>Spermatophyta</taxon>
        <taxon>Magnoliopsida</taxon>
        <taxon>eudicotyledons</taxon>
        <taxon>Gunneridae</taxon>
        <taxon>Pentapetalae</taxon>
        <taxon>rosids</taxon>
        <taxon>malvids</taxon>
        <taxon>Myrtales</taxon>
        <taxon>Lythraceae</taxon>
        <taxon>Trapa</taxon>
    </lineage>
</organism>
<keyword evidence="3" id="KW-0134">Cell wall</keyword>
<dbReference type="InterPro" id="IPR011050">
    <property type="entry name" value="Pectin_lyase_fold/virulence"/>
</dbReference>
<evidence type="ECO:0000256" key="4">
    <source>
        <dbReference type="ARBA" id="ARBA00022525"/>
    </source>
</evidence>
<dbReference type="Pfam" id="PF00295">
    <property type="entry name" value="Glyco_hydro_28"/>
    <property type="match status" value="1"/>
</dbReference>
<evidence type="ECO:0000256" key="8">
    <source>
        <dbReference type="RuleBase" id="RU361169"/>
    </source>
</evidence>
<dbReference type="PANTHER" id="PTHR31375">
    <property type="match status" value="1"/>
</dbReference>
<evidence type="ECO:0000256" key="7">
    <source>
        <dbReference type="ARBA" id="ARBA00023316"/>
    </source>
</evidence>
<dbReference type="InterPro" id="IPR000743">
    <property type="entry name" value="Glyco_hydro_28"/>
</dbReference>
<evidence type="ECO:0000313" key="10">
    <source>
        <dbReference type="Proteomes" id="UP001346149"/>
    </source>
</evidence>
<dbReference type="Gene3D" id="2.160.20.10">
    <property type="entry name" value="Single-stranded right-handed beta-helix, Pectin lyase-like"/>
    <property type="match status" value="1"/>
</dbReference>
<keyword evidence="10" id="KW-1185">Reference proteome</keyword>
<proteinExistence type="inferred from homology"/>
<evidence type="ECO:0000256" key="5">
    <source>
        <dbReference type="ARBA" id="ARBA00022801"/>
    </source>
</evidence>
<sequence>MTCSSTSDFCLDDDDSIGSLGKYPNEADVRGITVRNCTLTRTENGIRIKTWPGSPPSAASRLVFNDIVMNNVKRPITIDQNYNPHNNNKQTAPSRVKISNVHYANIRGTSTSFEAVSLVCSRRVPCEMIQMKNINLRYIGSPGNGPITSTCLNTHRLVYEGIQIPPACK</sequence>
<evidence type="ECO:0000256" key="1">
    <source>
        <dbReference type="ARBA" id="ARBA00004191"/>
    </source>
</evidence>
<dbReference type="EMBL" id="JAXQNO010000007">
    <property type="protein sequence ID" value="KAK4793802.1"/>
    <property type="molecule type" value="Genomic_DNA"/>
</dbReference>
<keyword evidence="6 8" id="KW-0326">Glycosidase</keyword>
<accession>A0AAN7R8M8</accession>
<protein>
    <recommendedName>
        <fullName evidence="11">Polygalacturonase</fullName>
    </recommendedName>
</protein>
<dbReference type="GO" id="GO:0005975">
    <property type="term" value="P:carbohydrate metabolic process"/>
    <property type="evidence" value="ECO:0007669"/>
    <property type="project" value="InterPro"/>
</dbReference>
<evidence type="ECO:0008006" key="11">
    <source>
        <dbReference type="Google" id="ProtNLM"/>
    </source>
</evidence>
<dbReference type="InterPro" id="IPR012334">
    <property type="entry name" value="Pectin_lyas_fold"/>
</dbReference>
<gene>
    <name evidence="9" type="ORF">SAY86_011796</name>
</gene>
<keyword evidence="4" id="KW-0964">Secreted</keyword>
<keyword evidence="5 8" id="KW-0378">Hydrolase</keyword>
<name>A0AAN7R8M8_TRANT</name>
<dbReference type="GO" id="GO:0071555">
    <property type="term" value="P:cell wall organization"/>
    <property type="evidence" value="ECO:0007669"/>
    <property type="project" value="UniProtKB-KW"/>
</dbReference>
<dbReference type="AlphaFoldDB" id="A0AAN7R8M8"/>
<comment type="similarity">
    <text evidence="2 8">Belongs to the glycosyl hydrolase 28 family.</text>
</comment>
<comment type="subcellular location">
    <subcellularLocation>
        <location evidence="1">Secreted</location>
        <location evidence="1">Cell wall</location>
    </subcellularLocation>
</comment>
<reference evidence="9 10" key="1">
    <citation type="journal article" date="2023" name="Hortic Res">
        <title>Pangenome of water caltrop reveals structural variations and asymmetric subgenome divergence after allopolyploidization.</title>
        <authorList>
            <person name="Zhang X."/>
            <person name="Chen Y."/>
            <person name="Wang L."/>
            <person name="Yuan Y."/>
            <person name="Fang M."/>
            <person name="Shi L."/>
            <person name="Lu R."/>
            <person name="Comes H.P."/>
            <person name="Ma Y."/>
            <person name="Chen Y."/>
            <person name="Huang G."/>
            <person name="Zhou Y."/>
            <person name="Zheng Z."/>
            <person name="Qiu Y."/>
        </authorList>
    </citation>
    <scope>NUCLEOTIDE SEQUENCE [LARGE SCALE GENOMIC DNA]</scope>
    <source>
        <strain evidence="9">F231</strain>
    </source>
</reference>
<comment type="caution">
    <text evidence="9">The sequence shown here is derived from an EMBL/GenBank/DDBJ whole genome shotgun (WGS) entry which is preliminary data.</text>
</comment>
<dbReference type="GO" id="GO:0004650">
    <property type="term" value="F:polygalacturonase activity"/>
    <property type="evidence" value="ECO:0007669"/>
    <property type="project" value="InterPro"/>
</dbReference>
<dbReference type="SUPFAM" id="SSF51126">
    <property type="entry name" value="Pectin lyase-like"/>
    <property type="match status" value="1"/>
</dbReference>
<evidence type="ECO:0000256" key="3">
    <source>
        <dbReference type="ARBA" id="ARBA00022512"/>
    </source>
</evidence>
<keyword evidence="7" id="KW-0961">Cell wall biogenesis/degradation</keyword>
<dbReference type="Proteomes" id="UP001346149">
    <property type="component" value="Unassembled WGS sequence"/>
</dbReference>